<evidence type="ECO:0000313" key="3">
    <source>
        <dbReference type="Proteomes" id="UP000586827"/>
    </source>
</evidence>
<name>A0A849C7R4_9NOCA</name>
<dbReference type="InterPro" id="IPR025877">
    <property type="entry name" value="MobA-like_NTP_Trfase"/>
</dbReference>
<dbReference type="CDD" id="cd04182">
    <property type="entry name" value="GT_2_like_f"/>
    <property type="match status" value="1"/>
</dbReference>
<accession>A0A849C7R4</accession>
<dbReference type="Proteomes" id="UP000586827">
    <property type="component" value="Unassembled WGS sequence"/>
</dbReference>
<dbReference type="PANTHER" id="PTHR43777:SF1">
    <property type="entry name" value="MOLYBDENUM COFACTOR CYTIDYLYLTRANSFERASE"/>
    <property type="match status" value="1"/>
</dbReference>
<reference evidence="2 3" key="1">
    <citation type="submission" date="2020-05" db="EMBL/GenBank/DDBJ databases">
        <title>MicrobeNet Type strains.</title>
        <authorList>
            <person name="Nicholson A.C."/>
        </authorList>
    </citation>
    <scope>NUCLEOTIDE SEQUENCE [LARGE SCALE GENOMIC DNA]</scope>
    <source>
        <strain evidence="2 3">JCM 3224</strain>
    </source>
</reference>
<dbReference type="Pfam" id="PF12804">
    <property type="entry name" value="NTP_transf_3"/>
    <property type="match status" value="1"/>
</dbReference>
<evidence type="ECO:0000313" key="2">
    <source>
        <dbReference type="EMBL" id="NNH74813.1"/>
    </source>
</evidence>
<dbReference type="Gene3D" id="3.90.550.10">
    <property type="entry name" value="Spore Coat Polysaccharide Biosynthesis Protein SpsA, Chain A"/>
    <property type="match status" value="1"/>
</dbReference>
<feature type="domain" description="MobA-like NTP transferase" evidence="1">
    <location>
        <begin position="8"/>
        <end position="225"/>
    </location>
</feature>
<dbReference type="AlphaFoldDB" id="A0A849C7R4"/>
<organism evidence="2 3">
    <name type="scientific">Nocardia uniformis</name>
    <dbReference type="NCBI Taxonomy" id="53432"/>
    <lineage>
        <taxon>Bacteria</taxon>
        <taxon>Bacillati</taxon>
        <taxon>Actinomycetota</taxon>
        <taxon>Actinomycetes</taxon>
        <taxon>Mycobacteriales</taxon>
        <taxon>Nocardiaceae</taxon>
        <taxon>Nocardia</taxon>
    </lineage>
</organism>
<dbReference type="GO" id="GO:0016779">
    <property type="term" value="F:nucleotidyltransferase activity"/>
    <property type="evidence" value="ECO:0007669"/>
    <property type="project" value="UniProtKB-ARBA"/>
</dbReference>
<comment type="caution">
    <text evidence="2">The sequence shown here is derived from an EMBL/GenBank/DDBJ whole genome shotgun (WGS) entry which is preliminary data.</text>
</comment>
<dbReference type="EMBL" id="JABELX010000016">
    <property type="protein sequence ID" value="NNH74813.1"/>
    <property type="molecule type" value="Genomic_DNA"/>
</dbReference>
<protein>
    <submittedName>
        <fullName evidence="2">Nucleotidyltransferase family protein</fullName>
    </submittedName>
</protein>
<gene>
    <name evidence="2" type="ORF">HLB23_34035</name>
</gene>
<dbReference type="PANTHER" id="PTHR43777">
    <property type="entry name" value="MOLYBDENUM COFACTOR CYTIDYLYLTRANSFERASE"/>
    <property type="match status" value="1"/>
</dbReference>
<sequence>MTLRGCDGILLAAGAGTRYGHPKVLAEGGDWLRSAVGALRDGGCERVYVVLGATGPAYRRTPDSDSESASGTGPEWQVSQTHSILIPAGVQPVWASDWKTGMGASLRAGLAAVIGGPAIRRGRVAADGIDASQGLPKNRPPSCESAMTGGKGGLPEFVAIMPVDTPDVDARVVARVLAAARETESGLARAFFDDKPGHPVMFGRQHWAGVYAHLSGMEGAVSYLRGRADMVCVTCDDVATGQDHDYPRHSHTPSGSK</sequence>
<dbReference type="InterPro" id="IPR029044">
    <property type="entry name" value="Nucleotide-diphossugar_trans"/>
</dbReference>
<keyword evidence="3" id="KW-1185">Reference proteome</keyword>
<proteinExistence type="predicted"/>
<keyword evidence="2" id="KW-0808">Transferase</keyword>
<evidence type="ECO:0000259" key="1">
    <source>
        <dbReference type="Pfam" id="PF12804"/>
    </source>
</evidence>
<dbReference type="SUPFAM" id="SSF53448">
    <property type="entry name" value="Nucleotide-diphospho-sugar transferases"/>
    <property type="match status" value="1"/>
</dbReference>
<dbReference type="RefSeq" id="WP_067528775.1">
    <property type="nucleotide sequence ID" value="NZ_JABELX010000016.1"/>
</dbReference>